<dbReference type="GeneID" id="112691126"/>
<evidence type="ECO:0000313" key="1">
    <source>
        <dbReference type="Proteomes" id="UP000694846"/>
    </source>
</evidence>
<reference evidence="2" key="1">
    <citation type="submission" date="2025-08" db="UniProtKB">
        <authorList>
            <consortium name="RefSeq"/>
        </authorList>
    </citation>
    <scope>IDENTIFICATION</scope>
    <source>
        <tissue evidence="2">Whole body</tissue>
    </source>
</reference>
<keyword evidence="1" id="KW-1185">Reference proteome</keyword>
<protein>
    <submittedName>
        <fullName evidence="2">Uncharacterized protein LOC112691126</fullName>
    </submittedName>
</protein>
<sequence length="233" mass="26711">MTLTESMIQELIPKVGRRSTFLNKFINFKKNQKVNKDVHCQNILINDNPGTSFSEDTISDDVGCINIQNLLFEMDDDTSVVIPSLLMYKSNTIINESIPASSRLSKMITVIDSEKGNIVNDILKKYQDGLMILKLYTTKGILNNASRNSLASVLVKHELQTEPNHQITKSKFLLLAEEIEMIFPTESKDTYYTPYCRTGQILIPTRGKLYDKYCNIKKKKIKKNWSPCHYIMC</sequence>
<proteinExistence type="predicted"/>
<name>A0A8B8GEN1_9HEMI</name>
<dbReference type="OrthoDB" id="6620441at2759"/>
<organism evidence="1 2">
    <name type="scientific">Sipha flava</name>
    <name type="common">yellow sugarcane aphid</name>
    <dbReference type="NCBI Taxonomy" id="143950"/>
    <lineage>
        <taxon>Eukaryota</taxon>
        <taxon>Metazoa</taxon>
        <taxon>Ecdysozoa</taxon>
        <taxon>Arthropoda</taxon>
        <taxon>Hexapoda</taxon>
        <taxon>Insecta</taxon>
        <taxon>Pterygota</taxon>
        <taxon>Neoptera</taxon>
        <taxon>Paraneoptera</taxon>
        <taxon>Hemiptera</taxon>
        <taxon>Sternorrhyncha</taxon>
        <taxon>Aphidomorpha</taxon>
        <taxon>Aphidoidea</taxon>
        <taxon>Aphididae</taxon>
        <taxon>Sipha</taxon>
    </lineage>
</organism>
<dbReference type="Proteomes" id="UP000694846">
    <property type="component" value="Unplaced"/>
</dbReference>
<dbReference type="RefSeq" id="XP_025421061.1">
    <property type="nucleotide sequence ID" value="XM_025565276.1"/>
</dbReference>
<evidence type="ECO:0000313" key="2">
    <source>
        <dbReference type="RefSeq" id="XP_025421061.1"/>
    </source>
</evidence>
<dbReference type="AlphaFoldDB" id="A0A8B8GEN1"/>
<gene>
    <name evidence="2" type="primary">LOC112691126</name>
</gene>
<accession>A0A8B8GEN1</accession>